<accession>A0A1C4WVQ8</accession>
<dbReference type="Proteomes" id="UP000199629">
    <property type="component" value="Unassembled WGS sequence"/>
</dbReference>
<reference evidence="2" key="1">
    <citation type="submission" date="2016-06" db="EMBL/GenBank/DDBJ databases">
        <authorList>
            <person name="Varghese N."/>
            <person name="Submissions Spin"/>
        </authorList>
    </citation>
    <scope>NUCLEOTIDE SEQUENCE [LARGE SCALE GENOMIC DNA]</scope>
    <source>
        <strain evidence="2">DSM 45246</strain>
    </source>
</reference>
<keyword evidence="2" id="KW-1185">Reference proteome</keyword>
<protein>
    <submittedName>
        <fullName evidence="1">Uncharacterized protein</fullName>
    </submittedName>
</protein>
<evidence type="ECO:0000313" key="1">
    <source>
        <dbReference type="EMBL" id="SCF00280.1"/>
    </source>
</evidence>
<evidence type="ECO:0000313" key="2">
    <source>
        <dbReference type="Proteomes" id="UP000199629"/>
    </source>
</evidence>
<dbReference type="AlphaFoldDB" id="A0A1C4WVQ8"/>
<organism evidence="1 2">
    <name type="scientific">Micromonospora chaiyaphumensis</name>
    <dbReference type="NCBI Taxonomy" id="307119"/>
    <lineage>
        <taxon>Bacteria</taxon>
        <taxon>Bacillati</taxon>
        <taxon>Actinomycetota</taxon>
        <taxon>Actinomycetes</taxon>
        <taxon>Micromonosporales</taxon>
        <taxon>Micromonosporaceae</taxon>
        <taxon>Micromonospora</taxon>
    </lineage>
</organism>
<gene>
    <name evidence="1" type="ORF">GA0070214_104412</name>
</gene>
<name>A0A1C4WVQ8_9ACTN</name>
<proteinExistence type="predicted"/>
<dbReference type="EMBL" id="FMCS01000004">
    <property type="protein sequence ID" value="SCF00280.1"/>
    <property type="molecule type" value="Genomic_DNA"/>
</dbReference>
<sequence>MSGRRLGRLLGSLLVLAALVGGVGGVDFDGINGGIQTLDIVWQ</sequence>